<keyword evidence="3" id="KW-1185">Reference proteome</keyword>
<gene>
    <name evidence="2" type="ORF">D9R14_05695</name>
</gene>
<evidence type="ECO:0008006" key="4">
    <source>
        <dbReference type="Google" id="ProtNLM"/>
    </source>
</evidence>
<dbReference type="EMBL" id="RCTF01000003">
    <property type="protein sequence ID" value="RLP80541.1"/>
    <property type="molecule type" value="Genomic_DNA"/>
</dbReference>
<evidence type="ECO:0000256" key="1">
    <source>
        <dbReference type="SAM" id="MobiDB-lite"/>
    </source>
</evidence>
<dbReference type="RefSeq" id="WP_121622334.1">
    <property type="nucleotide sequence ID" value="NZ_JACIIW010000006.1"/>
</dbReference>
<dbReference type="AlphaFoldDB" id="A0A3L7ALR2"/>
<reference evidence="2 3" key="1">
    <citation type="submission" date="2018-10" db="EMBL/GenBank/DDBJ databases">
        <title>Xanthobacter tagetidis genome sequencing and assembly.</title>
        <authorList>
            <person name="Maclea K.S."/>
            <person name="Goen A.E."/>
            <person name="Fatima S.A."/>
        </authorList>
    </citation>
    <scope>NUCLEOTIDE SEQUENCE [LARGE SCALE GENOMIC DNA]</scope>
    <source>
        <strain evidence="2 3">ATCC 700314</strain>
    </source>
</reference>
<dbReference type="OrthoDB" id="8453171at2"/>
<evidence type="ECO:0000313" key="2">
    <source>
        <dbReference type="EMBL" id="RLP80541.1"/>
    </source>
</evidence>
<feature type="compositionally biased region" description="Basic and acidic residues" evidence="1">
    <location>
        <begin position="253"/>
        <end position="263"/>
    </location>
</feature>
<feature type="region of interest" description="Disordered" evidence="1">
    <location>
        <begin position="253"/>
        <end position="276"/>
    </location>
</feature>
<evidence type="ECO:0000313" key="3">
    <source>
        <dbReference type="Proteomes" id="UP000269692"/>
    </source>
</evidence>
<protein>
    <recommendedName>
        <fullName evidence="4">IS110 family transposase</fullName>
    </recommendedName>
</protein>
<accession>A0A3L7ALR2</accession>
<name>A0A3L7ALR2_9HYPH</name>
<comment type="caution">
    <text evidence="2">The sequence shown here is derived from an EMBL/GenBank/DDBJ whole genome shotgun (WGS) entry which is preliminary data.</text>
</comment>
<proteinExistence type="predicted"/>
<organism evidence="2 3">
    <name type="scientific">Xanthobacter tagetidis</name>
    <dbReference type="NCBI Taxonomy" id="60216"/>
    <lineage>
        <taxon>Bacteria</taxon>
        <taxon>Pseudomonadati</taxon>
        <taxon>Pseudomonadota</taxon>
        <taxon>Alphaproteobacteria</taxon>
        <taxon>Hyphomicrobiales</taxon>
        <taxon>Xanthobacteraceae</taxon>
        <taxon>Xanthobacter</taxon>
    </lineage>
</organism>
<sequence length="276" mass="30155">MPADLIATLMELQARRKFHISLANKNTNAAGALVRRALGWRYDDPQKEKVNKRAAGLLAAALAGKPPKPEDAAVMAAVEADLQLIAHAVGLYGRARHEVEMEMARAVRRLPIHPFAKAVKGLGDLGLAVIIGEAGDIGAYAHEDPLHKRLGLMTFEGKAFSTWRREGGLSAEDWTRAGYAPRRRAEMFAVIGEPLFRAQSVAKGPYRAIYDTRRARTAETRPDWTKGHSHHDALRVMTKALISDLRSAWRRDGDCAPARDRRSAPASTIGSAEAAA</sequence>
<dbReference type="Proteomes" id="UP000269692">
    <property type="component" value="Unassembled WGS sequence"/>
</dbReference>